<dbReference type="Proteomes" id="UP001172102">
    <property type="component" value="Unassembled WGS sequence"/>
</dbReference>
<keyword evidence="2" id="KW-1185">Reference proteome</keyword>
<reference evidence="1" key="1">
    <citation type="submission" date="2023-06" db="EMBL/GenBank/DDBJ databases">
        <title>Genome-scale phylogeny and comparative genomics of the fungal order Sordariales.</title>
        <authorList>
            <consortium name="Lawrence Berkeley National Laboratory"/>
            <person name="Hensen N."/>
            <person name="Bonometti L."/>
            <person name="Westerberg I."/>
            <person name="Brannstrom I.O."/>
            <person name="Guillou S."/>
            <person name="Cros-Aarteil S."/>
            <person name="Calhoun S."/>
            <person name="Haridas S."/>
            <person name="Kuo A."/>
            <person name="Mondo S."/>
            <person name="Pangilinan J."/>
            <person name="Riley R."/>
            <person name="Labutti K."/>
            <person name="Andreopoulos B."/>
            <person name="Lipzen A."/>
            <person name="Chen C."/>
            <person name="Yanf M."/>
            <person name="Daum C."/>
            <person name="Ng V."/>
            <person name="Clum A."/>
            <person name="Steindorff A."/>
            <person name="Ohm R."/>
            <person name="Martin F."/>
            <person name="Silar P."/>
            <person name="Natvig D."/>
            <person name="Lalanne C."/>
            <person name="Gautier V."/>
            <person name="Ament-Velasquez S.L."/>
            <person name="Kruys A."/>
            <person name="Hutchinson M.I."/>
            <person name="Powell A.J."/>
            <person name="Barry K."/>
            <person name="Miller A.N."/>
            <person name="Grigoriev I.V."/>
            <person name="Debuchy R."/>
            <person name="Gladieux P."/>
            <person name="Thoren M.H."/>
            <person name="Johannesson H."/>
        </authorList>
    </citation>
    <scope>NUCLEOTIDE SEQUENCE</scope>
    <source>
        <strain evidence="1">SMH4607-1</strain>
    </source>
</reference>
<dbReference type="EMBL" id="JAUKUA010000002">
    <property type="protein sequence ID" value="KAK0725907.1"/>
    <property type="molecule type" value="Genomic_DNA"/>
</dbReference>
<evidence type="ECO:0000313" key="1">
    <source>
        <dbReference type="EMBL" id="KAK0725907.1"/>
    </source>
</evidence>
<proteinExistence type="predicted"/>
<gene>
    <name evidence="1" type="ORF">B0H67DRAFT_571859</name>
</gene>
<evidence type="ECO:0000313" key="2">
    <source>
        <dbReference type="Proteomes" id="UP001172102"/>
    </source>
</evidence>
<accession>A0AA40B1E4</accession>
<organism evidence="1 2">
    <name type="scientific">Lasiosphaeris hirsuta</name>
    <dbReference type="NCBI Taxonomy" id="260670"/>
    <lineage>
        <taxon>Eukaryota</taxon>
        <taxon>Fungi</taxon>
        <taxon>Dikarya</taxon>
        <taxon>Ascomycota</taxon>
        <taxon>Pezizomycotina</taxon>
        <taxon>Sordariomycetes</taxon>
        <taxon>Sordariomycetidae</taxon>
        <taxon>Sordariales</taxon>
        <taxon>Lasiosphaeriaceae</taxon>
        <taxon>Lasiosphaeris</taxon>
    </lineage>
</organism>
<sequence>MRGRNRLFSRFSSLFLAFSRFCSLLLAFLLTLVPSHCGCAPLFTFTLANCHCLTASQLGLEWPNLNRETLLH</sequence>
<protein>
    <submittedName>
        <fullName evidence="1">Uncharacterized protein</fullName>
    </submittedName>
</protein>
<name>A0AA40B1E4_9PEZI</name>
<dbReference type="AlphaFoldDB" id="A0AA40B1E4"/>
<comment type="caution">
    <text evidence="1">The sequence shown here is derived from an EMBL/GenBank/DDBJ whole genome shotgun (WGS) entry which is preliminary data.</text>
</comment>